<proteinExistence type="predicted"/>
<dbReference type="EMBL" id="JAEPRQ010000001">
    <property type="protein sequence ID" value="MBK4215594.1"/>
    <property type="molecule type" value="Genomic_DNA"/>
</dbReference>
<dbReference type="AlphaFoldDB" id="A0A934W097"/>
<evidence type="ECO:0000256" key="1">
    <source>
        <dbReference type="SAM" id="MobiDB-lite"/>
    </source>
</evidence>
<name>A0A934W097_9RHOB</name>
<organism evidence="2 3">
    <name type="scientific">Paracoccus caeni</name>
    <dbReference type="NCBI Taxonomy" id="657651"/>
    <lineage>
        <taxon>Bacteria</taxon>
        <taxon>Pseudomonadati</taxon>
        <taxon>Pseudomonadota</taxon>
        <taxon>Alphaproteobacteria</taxon>
        <taxon>Rhodobacterales</taxon>
        <taxon>Paracoccaceae</taxon>
        <taxon>Paracoccus</taxon>
    </lineage>
</organism>
<accession>A0A934W097</accession>
<protein>
    <submittedName>
        <fullName evidence="2">Uncharacterized protein</fullName>
    </submittedName>
</protein>
<dbReference type="Proteomes" id="UP000640485">
    <property type="component" value="Unassembled WGS sequence"/>
</dbReference>
<gene>
    <name evidence="2" type="ORF">JJJ17_06625</name>
</gene>
<evidence type="ECO:0000313" key="3">
    <source>
        <dbReference type="Proteomes" id="UP000640485"/>
    </source>
</evidence>
<keyword evidence="3" id="KW-1185">Reference proteome</keyword>
<feature type="region of interest" description="Disordered" evidence="1">
    <location>
        <begin position="37"/>
        <end position="65"/>
    </location>
</feature>
<comment type="caution">
    <text evidence="2">The sequence shown here is derived from an EMBL/GenBank/DDBJ whole genome shotgun (WGS) entry which is preliminary data.</text>
</comment>
<evidence type="ECO:0000313" key="2">
    <source>
        <dbReference type="EMBL" id="MBK4215594.1"/>
    </source>
</evidence>
<feature type="compositionally biased region" description="Basic and acidic residues" evidence="1">
    <location>
        <begin position="44"/>
        <end position="58"/>
    </location>
</feature>
<dbReference type="RefSeq" id="WP_200684652.1">
    <property type="nucleotide sequence ID" value="NZ_JAEPRQ010000001.1"/>
</dbReference>
<reference evidence="2" key="1">
    <citation type="submission" date="2021-01" db="EMBL/GenBank/DDBJ databases">
        <title>Paracoccus amoyensis sp. nov., isolated from the surface seawater along the coast of Xiamen Island, China.</title>
        <authorList>
            <person name="Lyu L."/>
        </authorList>
    </citation>
    <scope>NUCLEOTIDE SEQUENCE</scope>
    <source>
        <strain evidence="2">MJ17</strain>
    </source>
</reference>
<sequence length="65" mass="7391">MKNAYHLTGFGGFLPPLPLDNTRKAIWLPTIAGVDIGARQSRSTPERQKFHISRKESLNAEDQWQ</sequence>